<evidence type="ECO:0000256" key="2">
    <source>
        <dbReference type="ARBA" id="ARBA00010790"/>
    </source>
</evidence>
<dbReference type="SUPFAM" id="SSF54373">
    <property type="entry name" value="FAD-linked reductases, C-terminal domain"/>
    <property type="match status" value="1"/>
</dbReference>
<feature type="active site" description="Proton acceptor" evidence="3">
    <location>
        <position position="562"/>
    </location>
</feature>
<feature type="domain" description="Glucose-methanol-choline oxidoreductase N-terminal" evidence="5">
    <location>
        <begin position="283"/>
        <end position="297"/>
    </location>
</feature>
<dbReference type="PANTHER" id="PTHR11552:SF219">
    <property type="entry name" value="GLUCOSE-METHANOL-CHOLINE OXIDOREDUCTASE N-TERMINAL DOMAIN-CONTAINING PROTEIN"/>
    <property type="match status" value="1"/>
</dbReference>
<dbReference type="GO" id="GO:0016614">
    <property type="term" value="F:oxidoreductase activity, acting on CH-OH group of donors"/>
    <property type="evidence" value="ECO:0007669"/>
    <property type="project" value="InterPro"/>
</dbReference>
<dbReference type="PROSITE" id="PS00624">
    <property type="entry name" value="GMC_OXRED_2"/>
    <property type="match status" value="1"/>
</dbReference>
<evidence type="ECO:0000313" key="7">
    <source>
        <dbReference type="Proteomes" id="UP000053989"/>
    </source>
</evidence>
<dbReference type="PIRSF" id="PIRSF000137">
    <property type="entry name" value="Alcohol_oxidase"/>
    <property type="match status" value="1"/>
</dbReference>
<accession>A0A0C3AGW6</accession>
<dbReference type="InParanoid" id="A0A0C3AGW6"/>
<dbReference type="Gene3D" id="3.30.560.10">
    <property type="entry name" value="Glucose Oxidase, domain 3"/>
    <property type="match status" value="1"/>
</dbReference>
<dbReference type="Proteomes" id="UP000053989">
    <property type="component" value="Unassembled WGS sequence"/>
</dbReference>
<feature type="binding site" evidence="4">
    <location>
        <begin position="563"/>
        <end position="564"/>
    </location>
    <ligand>
        <name>FAD</name>
        <dbReference type="ChEBI" id="CHEBI:57692"/>
    </ligand>
</feature>
<dbReference type="HOGENOM" id="CLU_002865_7_2_1"/>
<organism evidence="6 7">
    <name type="scientific">Scleroderma citrinum Foug A</name>
    <dbReference type="NCBI Taxonomy" id="1036808"/>
    <lineage>
        <taxon>Eukaryota</taxon>
        <taxon>Fungi</taxon>
        <taxon>Dikarya</taxon>
        <taxon>Basidiomycota</taxon>
        <taxon>Agaricomycotina</taxon>
        <taxon>Agaricomycetes</taxon>
        <taxon>Agaricomycetidae</taxon>
        <taxon>Boletales</taxon>
        <taxon>Sclerodermatineae</taxon>
        <taxon>Sclerodermataceae</taxon>
        <taxon>Scleroderma</taxon>
    </lineage>
</organism>
<reference evidence="7" key="2">
    <citation type="submission" date="2015-01" db="EMBL/GenBank/DDBJ databases">
        <title>Evolutionary Origins and Diversification of the Mycorrhizal Mutualists.</title>
        <authorList>
            <consortium name="DOE Joint Genome Institute"/>
            <consortium name="Mycorrhizal Genomics Consortium"/>
            <person name="Kohler A."/>
            <person name="Kuo A."/>
            <person name="Nagy L.G."/>
            <person name="Floudas D."/>
            <person name="Copeland A."/>
            <person name="Barry K.W."/>
            <person name="Cichocki N."/>
            <person name="Veneault-Fourrey C."/>
            <person name="LaButti K."/>
            <person name="Lindquist E.A."/>
            <person name="Lipzen A."/>
            <person name="Lundell T."/>
            <person name="Morin E."/>
            <person name="Murat C."/>
            <person name="Riley R."/>
            <person name="Ohm R."/>
            <person name="Sun H."/>
            <person name="Tunlid A."/>
            <person name="Henrissat B."/>
            <person name="Grigoriev I.V."/>
            <person name="Hibbett D.S."/>
            <person name="Martin F."/>
        </authorList>
    </citation>
    <scope>NUCLEOTIDE SEQUENCE [LARGE SCALE GENOMIC DNA]</scope>
    <source>
        <strain evidence="7">Foug A</strain>
    </source>
</reference>
<dbReference type="AlphaFoldDB" id="A0A0C3AGW6"/>
<dbReference type="EMBL" id="KN822030">
    <property type="protein sequence ID" value="KIM64127.1"/>
    <property type="molecule type" value="Genomic_DNA"/>
</dbReference>
<proteinExistence type="inferred from homology"/>
<comment type="cofactor">
    <cofactor evidence="1 4">
        <name>FAD</name>
        <dbReference type="ChEBI" id="CHEBI:57692"/>
    </cofactor>
</comment>
<dbReference type="STRING" id="1036808.A0A0C3AGW6"/>
<evidence type="ECO:0000256" key="3">
    <source>
        <dbReference type="PIRSR" id="PIRSR000137-1"/>
    </source>
</evidence>
<name>A0A0C3AGW6_9AGAM</name>
<dbReference type="InterPro" id="IPR007867">
    <property type="entry name" value="GMC_OxRtase_C"/>
</dbReference>
<dbReference type="Gene3D" id="3.50.50.60">
    <property type="entry name" value="FAD/NAD(P)-binding domain"/>
    <property type="match status" value="1"/>
</dbReference>
<dbReference type="GO" id="GO:0050660">
    <property type="term" value="F:flavin adenine dinucleotide binding"/>
    <property type="evidence" value="ECO:0007669"/>
    <property type="project" value="InterPro"/>
</dbReference>
<dbReference type="Pfam" id="PF00732">
    <property type="entry name" value="GMC_oxred_N"/>
    <property type="match status" value="1"/>
</dbReference>
<reference evidence="6 7" key="1">
    <citation type="submission" date="2014-04" db="EMBL/GenBank/DDBJ databases">
        <authorList>
            <consortium name="DOE Joint Genome Institute"/>
            <person name="Kuo A."/>
            <person name="Kohler A."/>
            <person name="Nagy L.G."/>
            <person name="Floudas D."/>
            <person name="Copeland A."/>
            <person name="Barry K.W."/>
            <person name="Cichocki N."/>
            <person name="Veneault-Fourrey C."/>
            <person name="LaButti K."/>
            <person name="Lindquist E.A."/>
            <person name="Lipzen A."/>
            <person name="Lundell T."/>
            <person name="Morin E."/>
            <person name="Murat C."/>
            <person name="Sun H."/>
            <person name="Tunlid A."/>
            <person name="Henrissat B."/>
            <person name="Grigoriev I.V."/>
            <person name="Hibbett D.S."/>
            <person name="Martin F."/>
            <person name="Nordberg H.P."/>
            <person name="Cantor M.N."/>
            <person name="Hua S.X."/>
        </authorList>
    </citation>
    <scope>NUCLEOTIDE SEQUENCE [LARGE SCALE GENOMIC DNA]</scope>
    <source>
        <strain evidence="6 7">Foug A</strain>
    </source>
</reference>
<evidence type="ECO:0000259" key="5">
    <source>
        <dbReference type="PROSITE" id="PS00624"/>
    </source>
</evidence>
<dbReference type="InterPro" id="IPR012132">
    <property type="entry name" value="GMC_OxRdtase"/>
</dbReference>
<keyword evidence="7" id="KW-1185">Reference proteome</keyword>
<dbReference type="Pfam" id="PF05199">
    <property type="entry name" value="GMC_oxred_C"/>
    <property type="match status" value="1"/>
</dbReference>
<keyword evidence="4" id="KW-0285">Flavoprotein</keyword>
<comment type="similarity">
    <text evidence="2">Belongs to the GMC oxidoreductase family.</text>
</comment>
<dbReference type="InterPro" id="IPR036188">
    <property type="entry name" value="FAD/NAD-bd_sf"/>
</dbReference>
<protein>
    <submittedName>
        <fullName evidence="6">GMC oxidoreductase</fullName>
    </submittedName>
</protein>
<dbReference type="SUPFAM" id="SSF51905">
    <property type="entry name" value="FAD/NAD(P)-binding domain"/>
    <property type="match status" value="1"/>
</dbReference>
<dbReference type="OrthoDB" id="269227at2759"/>
<dbReference type="PANTHER" id="PTHR11552">
    <property type="entry name" value="GLUCOSE-METHANOL-CHOLINE GMC OXIDOREDUCTASE"/>
    <property type="match status" value="1"/>
</dbReference>
<dbReference type="InterPro" id="IPR000172">
    <property type="entry name" value="GMC_OxRdtase_N"/>
</dbReference>
<evidence type="ECO:0000256" key="4">
    <source>
        <dbReference type="PIRSR" id="PIRSR000137-2"/>
    </source>
</evidence>
<keyword evidence="4" id="KW-0274">FAD</keyword>
<evidence type="ECO:0000313" key="6">
    <source>
        <dbReference type="EMBL" id="KIM64127.1"/>
    </source>
</evidence>
<feature type="active site" description="Proton donor" evidence="3">
    <location>
        <position position="516"/>
    </location>
</feature>
<sequence>MWPFTNSQFLSLRDLHTEYDFIVVGGGNAGCVLARRLSEDPSKTVLLIERGDGNDSWLDRTPLLSTYHFSNGKHSDVFPSAFEEHFDRTISCVTGLGLGGCTRINGAQYTSGVPAEYNSWKNAGRIGWSYDDLLPFFKKSESWFESIPQEYHGHSGPLHVRSYEEYNYKCLEWVEKACRKISLAPIEDMRSPTAPTMGWNKMKFTLDSSGCRHSAYRAYLPVDILTSRKDRLHVCTGALARKLLFTQHSDGSIHVKGVEIQEMRSGSLSVTVEARCEVVLACGALRTPQLLLLSGIGPQEHLQDMGVDIVLASPGVGNHLQDHLIVPTGYNCPLSDSLWAMVVRPAVLVRELYNYLRYGTGWFLGTIVELEVFGSSSLVGESGQVKPVPKERTDLSDPENIPDIAILASSISDPKAKRADRSQGFVGLNAALLKSTSCGHLVLRSLDPMDAPQCKLNYLSTSEDTIALRAALRLTVEIAKNMRDAGYPIKETCTPASLEDACLDSFIRDKAETMYHYSSTCRMAPLDDLHPGVVDDQLLYVHGIVDLRIADASIFPSVPASHPQALVYAVAEKCADMIVKKHHLQSQPECT</sequence>
<gene>
    <name evidence="6" type="ORF">SCLCIDRAFT_1213526</name>
</gene>
<evidence type="ECO:0000256" key="1">
    <source>
        <dbReference type="ARBA" id="ARBA00001974"/>
    </source>
</evidence>